<evidence type="ECO:0000313" key="2">
    <source>
        <dbReference type="Proteomes" id="UP001295794"/>
    </source>
</evidence>
<dbReference type="AlphaFoldDB" id="A0AAD2HIQ9"/>
<dbReference type="EMBL" id="CAVNYO010000412">
    <property type="protein sequence ID" value="CAK5276681.1"/>
    <property type="molecule type" value="Genomic_DNA"/>
</dbReference>
<keyword evidence="2" id="KW-1185">Reference proteome</keyword>
<name>A0AAD2HIQ9_9AGAR</name>
<reference evidence="1" key="1">
    <citation type="submission" date="2023-11" db="EMBL/GenBank/DDBJ databases">
        <authorList>
            <person name="De Vega J J."/>
            <person name="De Vega J J."/>
        </authorList>
    </citation>
    <scope>NUCLEOTIDE SEQUENCE</scope>
</reference>
<accession>A0AAD2HIQ9</accession>
<feature type="non-terminal residue" evidence="1">
    <location>
        <position position="42"/>
    </location>
</feature>
<sequence>MKVWRTQEKCVWRNRLHRCQRMQRVGDKLEQMNKQDRFPNHI</sequence>
<protein>
    <submittedName>
        <fullName evidence="1">Uncharacterized protein</fullName>
    </submittedName>
</protein>
<organism evidence="1 2">
    <name type="scientific">Mycena citricolor</name>
    <dbReference type="NCBI Taxonomy" id="2018698"/>
    <lineage>
        <taxon>Eukaryota</taxon>
        <taxon>Fungi</taxon>
        <taxon>Dikarya</taxon>
        <taxon>Basidiomycota</taxon>
        <taxon>Agaricomycotina</taxon>
        <taxon>Agaricomycetes</taxon>
        <taxon>Agaricomycetidae</taxon>
        <taxon>Agaricales</taxon>
        <taxon>Marasmiineae</taxon>
        <taxon>Mycenaceae</taxon>
        <taxon>Mycena</taxon>
    </lineage>
</organism>
<proteinExistence type="predicted"/>
<comment type="caution">
    <text evidence="1">The sequence shown here is derived from an EMBL/GenBank/DDBJ whole genome shotgun (WGS) entry which is preliminary data.</text>
</comment>
<gene>
    <name evidence="1" type="ORF">MYCIT1_LOCUS25143</name>
</gene>
<evidence type="ECO:0000313" key="1">
    <source>
        <dbReference type="EMBL" id="CAK5276681.1"/>
    </source>
</evidence>
<dbReference type="Proteomes" id="UP001295794">
    <property type="component" value="Unassembled WGS sequence"/>
</dbReference>